<protein>
    <submittedName>
        <fullName evidence="7">Uncharacterized protein family UPF0121</fullName>
    </submittedName>
</protein>
<evidence type="ECO:0000256" key="4">
    <source>
        <dbReference type="ARBA" id="ARBA00022989"/>
    </source>
</evidence>
<evidence type="ECO:0000256" key="3">
    <source>
        <dbReference type="ARBA" id="ARBA00022692"/>
    </source>
</evidence>
<evidence type="ECO:0000256" key="2">
    <source>
        <dbReference type="ARBA" id="ARBA00007322"/>
    </source>
</evidence>
<reference evidence="8" key="1">
    <citation type="submission" date="2019-03" db="EMBL/GenBank/DDBJ databases">
        <title>Snf2 controls pulcherriminic acid biosynthesis and connects pigmentation and antifungal activity of the yeast Metschnikowia pulcherrima.</title>
        <authorList>
            <person name="Gore-Lloyd D."/>
            <person name="Sumann I."/>
            <person name="Brachmann A.O."/>
            <person name="Schneeberger K."/>
            <person name="Ortiz-Merino R.A."/>
            <person name="Moreno-Beltran M."/>
            <person name="Schlaefli M."/>
            <person name="Kirner P."/>
            <person name="Santos Kron A."/>
            <person name="Wolfe K.H."/>
            <person name="Piel J."/>
            <person name="Ahrens C.H."/>
            <person name="Henk D."/>
            <person name="Freimoser F.M."/>
        </authorList>
    </citation>
    <scope>NUCLEOTIDE SEQUENCE [LARGE SCALE GENOMIC DNA]</scope>
    <source>
        <strain evidence="8">APC 1.2</strain>
    </source>
</reference>
<name>A0A4P6XSL3_9ASCO</name>
<feature type="transmembrane region" description="Helical" evidence="6">
    <location>
        <begin position="32"/>
        <end position="54"/>
    </location>
</feature>
<feature type="transmembrane region" description="Helical" evidence="6">
    <location>
        <begin position="201"/>
        <end position="219"/>
    </location>
</feature>
<organism evidence="7 8">
    <name type="scientific">Metschnikowia aff. pulcherrima</name>
    <dbReference type="NCBI Taxonomy" id="2163413"/>
    <lineage>
        <taxon>Eukaryota</taxon>
        <taxon>Fungi</taxon>
        <taxon>Dikarya</taxon>
        <taxon>Ascomycota</taxon>
        <taxon>Saccharomycotina</taxon>
        <taxon>Pichiomycetes</taxon>
        <taxon>Metschnikowiaceae</taxon>
        <taxon>Metschnikowia</taxon>
    </lineage>
</organism>
<keyword evidence="5 6" id="KW-0472">Membrane</keyword>
<dbReference type="EMBL" id="CP034461">
    <property type="protein sequence ID" value="QBM90557.1"/>
    <property type="molecule type" value="Genomic_DNA"/>
</dbReference>
<dbReference type="STRING" id="2163413.A0A4P6XSL3"/>
<dbReference type="AlphaFoldDB" id="A0A4P6XSL3"/>
<comment type="similarity">
    <text evidence="2">Belongs to the PER33/POM33 family.</text>
</comment>
<dbReference type="GO" id="GO:0005783">
    <property type="term" value="C:endoplasmic reticulum"/>
    <property type="evidence" value="ECO:0007669"/>
    <property type="project" value="TreeGrafter"/>
</dbReference>
<keyword evidence="4 6" id="KW-1133">Transmembrane helix</keyword>
<sequence>MAPKTDVSSSAKAAPQTKVTGKVVLLAKSPQLYWFSAHVASIVSFAAWQVFGIFSRKQAQRYSRLTLFFQLACYAIVIKQSVKLSPANLKVQLLRNENVQYFVFAAVLLATSVQLEPWTKAVMPFMIYSFFHAMTYFQKNLLEHAPLSLHTQAALDGRITYIASNFNLQALFFASFSELMLLLDIALGTPGLLFSVFRNPLYVVFFTLRSFAVLVFLKLRYDESQYTKQAVQQMDARISAFLSNPMVPPQLGAIYFGPVKSAVVKYAGMVLIPKIASQKKTQ</sequence>
<dbReference type="GO" id="GO:0061024">
    <property type="term" value="P:membrane organization"/>
    <property type="evidence" value="ECO:0007669"/>
    <property type="project" value="TreeGrafter"/>
</dbReference>
<evidence type="ECO:0000256" key="1">
    <source>
        <dbReference type="ARBA" id="ARBA00004141"/>
    </source>
</evidence>
<gene>
    <name evidence="7" type="primary">MPUL0F01380</name>
    <name evidence="7" type="ORF">METSCH_F01380</name>
</gene>
<dbReference type="InterPro" id="IPR051645">
    <property type="entry name" value="PER33/POM33_regulator"/>
</dbReference>
<proteinExistence type="inferred from homology"/>
<keyword evidence="8" id="KW-1185">Reference proteome</keyword>
<comment type="subcellular location">
    <subcellularLocation>
        <location evidence="1">Membrane</location>
        <topology evidence="1">Multi-pass membrane protein</topology>
    </subcellularLocation>
</comment>
<evidence type="ECO:0000256" key="5">
    <source>
        <dbReference type="ARBA" id="ARBA00023136"/>
    </source>
</evidence>
<dbReference type="PANTHER" id="PTHR12703:SF4">
    <property type="entry name" value="TRANSMEMBRANE PROTEIN 33"/>
    <property type="match status" value="1"/>
</dbReference>
<dbReference type="GO" id="GO:0016020">
    <property type="term" value="C:membrane"/>
    <property type="evidence" value="ECO:0007669"/>
    <property type="project" value="UniProtKB-SubCell"/>
</dbReference>
<dbReference type="InterPro" id="IPR005344">
    <property type="entry name" value="TMEM33/Pom33"/>
</dbReference>
<dbReference type="Proteomes" id="UP000292447">
    <property type="component" value="Chromosome VI"/>
</dbReference>
<evidence type="ECO:0000313" key="7">
    <source>
        <dbReference type="EMBL" id="QBM90557.1"/>
    </source>
</evidence>
<dbReference type="Pfam" id="PF03661">
    <property type="entry name" value="TMEM33_Pom33"/>
    <property type="match status" value="1"/>
</dbReference>
<keyword evidence="3 6" id="KW-0812">Transmembrane</keyword>
<evidence type="ECO:0000256" key="6">
    <source>
        <dbReference type="SAM" id="Phobius"/>
    </source>
</evidence>
<feature type="transmembrane region" description="Helical" evidence="6">
    <location>
        <begin position="159"/>
        <end position="181"/>
    </location>
</feature>
<evidence type="ECO:0000313" key="8">
    <source>
        <dbReference type="Proteomes" id="UP000292447"/>
    </source>
</evidence>
<accession>A0A4P6XSL3</accession>
<dbReference type="PANTHER" id="PTHR12703">
    <property type="entry name" value="TRANSMEMBRANE PROTEIN 33"/>
    <property type="match status" value="1"/>
</dbReference>
<dbReference type="GO" id="GO:0071786">
    <property type="term" value="P:endoplasmic reticulum tubular network organization"/>
    <property type="evidence" value="ECO:0007669"/>
    <property type="project" value="TreeGrafter"/>
</dbReference>